<comment type="cofactor">
    <cofactor evidence="7">
        <name>heme</name>
        <dbReference type="ChEBI" id="CHEBI:30413"/>
    </cofactor>
</comment>
<dbReference type="Gene3D" id="1.10.630.10">
    <property type="entry name" value="Cytochrome P450"/>
    <property type="match status" value="1"/>
</dbReference>
<evidence type="ECO:0000256" key="5">
    <source>
        <dbReference type="ARBA" id="ARBA00023004"/>
    </source>
</evidence>
<accession>A0A067DH81</accession>
<reference evidence="8 9" key="1">
    <citation type="submission" date="2014-04" db="EMBL/GenBank/DDBJ databases">
        <authorList>
            <consortium name="International Citrus Genome Consortium"/>
            <person name="Gmitter F."/>
            <person name="Chen C."/>
            <person name="Farmerie W."/>
            <person name="Harkins T."/>
            <person name="Desany B."/>
            <person name="Mohiuddin M."/>
            <person name="Kodira C."/>
            <person name="Borodovsky M."/>
            <person name="Lomsadze A."/>
            <person name="Burns P."/>
            <person name="Jenkins J."/>
            <person name="Prochnik S."/>
            <person name="Shu S."/>
            <person name="Chapman J."/>
            <person name="Pitluck S."/>
            <person name="Schmutz J."/>
            <person name="Rokhsar D."/>
        </authorList>
    </citation>
    <scope>NUCLEOTIDE SEQUENCE</scope>
</reference>
<comment type="similarity">
    <text evidence="1">Belongs to the cytochrome P450 family.</text>
</comment>
<dbReference type="InterPro" id="IPR002401">
    <property type="entry name" value="Cyt_P450_E_grp-I"/>
</dbReference>
<keyword evidence="9" id="KW-1185">Reference proteome</keyword>
<evidence type="ECO:0000313" key="9">
    <source>
        <dbReference type="Proteomes" id="UP000027120"/>
    </source>
</evidence>
<dbReference type="Proteomes" id="UP000027120">
    <property type="component" value="Unassembled WGS sequence"/>
</dbReference>
<dbReference type="GO" id="GO:0004497">
    <property type="term" value="F:monooxygenase activity"/>
    <property type="evidence" value="ECO:0000318"/>
    <property type="project" value="GO_Central"/>
</dbReference>
<evidence type="ECO:0000256" key="3">
    <source>
        <dbReference type="ARBA" id="ARBA00022723"/>
    </source>
</evidence>
<dbReference type="SUPFAM" id="SSF48264">
    <property type="entry name" value="Cytochrome P450"/>
    <property type="match status" value="1"/>
</dbReference>
<dbReference type="PRINTS" id="PR00463">
    <property type="entry name" value="EP450I"/>
</dbReference>
<evidence type="ECO:0000313" key="8">
    <source>
        <dbReference type="EMBL" id="KDO42178.1"/>
    </source>
</evidence>
<evidence type="ECO:0000256" key="1">
    <source>
        <dbReference type="ARBA" id="ARBA00010617"/>
    </source>
</evidence>
<dbReference type="AlphaFoldDB" id="A0A067DH81"/>
<dbReference type="GO" id="GO:0016705">
    <property type="term" value="F:oxidoreductase activity, acting on paired donors, with incorporation or reduction of molecular oxygen"/>
    <property type="evidence" value="ECO:0007669"/>
    <property type="project" value="InterPro"/>
</dbReference>
<dbReference type="InterPro" id="IPR001128">
    <property type="entry name" value="Cyt_P450"/>
</dbReference>
<gene>
    <name evidence="8" type="ORF">CISIN_1g043270mg</name>
</gene>
<protein>
    <recommendedName>
        <fullName evidence="10">Cytochrome P450</fullName>
    </recommendedName>
</protein>
<dbReference type="PANTHER" id="PTHR47947">
    <property type="entry name" value="CYTOCHROME P450 82C3-RELATED"/>
    <property type="match status" value="1"/>
</dbReference>
<dbReference type="GO" id="GO:0005506">
    <property type="term" value="F:iron ion binding"/>
    <property type="evidence" value="ECO:0007669"/>
    <property type="project" value="InterPro"/>
</dbReference>
<name>A0A067DH81_CITSI</name>
<dbReference type="EMBL" id="KK785509">
    <property type="protein sequence ID" value="KDO42178.1"/>
    <property type="molecule type" value="Genomic_DNA"/>
</dbReference>
<sequence>VTKNELDLSLYSLSSKTSRYSLFVHNRLTVYGIRLAACMLPLQPKFKFLNIRYTAYEIRIAVYTPEAYCPTTGLPFVRIRLAAFNSDRFCPTSGLPIFHIRQVDEEDIKNLVHLQAILKEAFRLYPAVPFLVPHESMEECTINGYHVPARTQLFINAWKIQRDPSVWEEPSKFQPERFLTRHKDIYVKGQNFELLPFSSGRRMCPRVSFSLQVMQFTLASLLQGFDFATRSNEPVDMGEGLGLTMEKSQSFEVLVTPCLSAAFYD</sequence>
<keyword evidence="4" id="KW-0560">Oxidoreductase</keyword>
<evidence type="ECO:0000256" key="7">
    <source>
        <dbReference type="PIRSR" id="PIRSR602401-1"/>
    </source>
</evidence>
<organism evidence="8 9">
    <name type="scientific">Citrus sinensis</name>
    <name type="common">Sweet orange</name>
    <name type="synonym">Citrus aurantium var. sinensis</name>
    <dbReference type="NCBI Taxonomy" id="2711"/>
    <lineage>
        <taxon>Eukaryota</taxon>
        <taxon>Viridiplantae</taxon>
        <taxon>Streptophyta</taxon>
        <taxon>Embryophyta</taxon>
        <taxon>Tracheophyta</taxon>
        <taxon>Spermatophyta</taxon>
        <taxon>Magnoliopsida</taxon>
        <taxon>eudicotyledons</taxon>
        <taxon>Gunneridae</taxon>
        <taxon>Pentapetalae</taxon>
        <taxon>rosids</taxon>
        <taxon>malvids</taxon>
        <taxon>Sapindales</taxon>
        <taxon>Rutaceae</taxon>
        <taxon>Aurantioideae</taxon>
        <taxon>Citrus</taxon>
    </lineage>
</organism>
<keyword evidence="6" id="KW-0503">Monooxygenase</keyword>
<keyword evidence="2 7" id="KW-0349">Heme</keyword>
<evidence type="ECO:0000256" key="6">
    <source>
        <dbReference type="ARBA" id="ARBA00023033"/>
    </source>
</evidence>
<evidence type="ECO:0000256" key="2">
    <source>
        <dbReference type="ARBA" id="ARBA00022617"/>
    </source>
</evidence>
<dbReference type="PANTHER" id="PTHR47947:SF19">
    <property type="entry name" value="CYTOCHROME P450 82C3-RELATED"/>
    <property type="match status" value="1"/>
</dbReference>
<evidence type="ECO:0000256" key="4">
    <source>
        <dbReference type="ARBA" id="ARBA00023002"/>
    </source>
</evidence>
<dbReference type="InterPro" id="IPR050651">
    <property type="entry name" value="Plant_Cytochrome_P450_Monoox"/>
</dbReference>
<dbReference type="Pfam" id="PF00067">
    <property type="entry name" value="p450"/>
    <property type="match status" value="1"/>
</dbReference>
<evidence type="ECO:0008006" key="10">
    <source>
        <dbReference type="Google" id="ProtNLM"/>
    </source>
</evidence>
<feature type="non-terminal residue" evidence="8">
    <location>
        <position position="1"/>
    </location>
</feature>
<keyword evidence="3 7" id="KW-0479">Metal-binding</keyword>
<dbReference type="InterPro" id="IPR036396">
    <property type="entry name" value="Cyt_P450_sf"/>
</dbReference>
<proteinExistence type="inferred from homology"/>
<keyword evidence="5 7" id="KW-0408">Iron</keyword>
<dbReference type="GO" id="GO:0020037">
    <property type="term" value="F:heme binding"/>
    <property type="evidence" value="ECO:0007669"/>
    <property type="project" value="InterPro"/>
</dbReference>
<dbReference type="SMR" id="A0A067DH81"/>
<dbReference type="STRING" id="2711.A0A067DH81"/>
<feature type="binding site" description="axial binding residue" evidence="7">
    <location>
        <position position="204"/>
    </location>
    <ligand>
        <name>heme</name>
        <dbReference type="ChEBI" id="CHEBI:30413"/>
    </ligand>
    <ligandPart>
        <name>Fe</name>
        <dbReference type="ChEBI" id="CHEBI:18248"/>
    </ligandPart>
</feature>